<evidence type="ECO:0000313" key="3">
    <source>
        <dbReference type="Proteomes" id="UP000828390"/>
    </source>
</evidence>
<dbReference type="AlphaFoldDB" id="A0A9D4HKU8"/>
<proteinExistence type="predicted"/>
<dbReference type="Proteomes" id="UP000828390">
    <property type="component" value="Unassembled WGS sequence"/>
</dbReference>
<evidence type="ECO:0000256" key="1">
    <source>
        <dbReference type="SAM" id="SignalP"/>
    </source>
</evidence>
<keyword evidence="3" id="KW-1185">Reference proteome</keyword>
<accession>A0A9D4HKU8</accession>
<organism evidence="2 3">
    <name type="scientific">Dreissena polymorpha</name>
    <name type="common">Zebra mussel</name>
    <name type="synonym">Mytilus polymorpha</name>
    <dbReference type="NCBI Taxonomy" id="45954"/>
    <lineage>
        <taxon>Eukaryota</taxon>
        <taxon>Metazoa</taxon>
        <taxon>Spiralia</taxon>
        <taxon>Lophotrochozoa</taxon>
        <taxon>Mollusca</taxon>
        <taxon>Bivalvia</taxon>
        <taxon>Autobranchia</taxon>
        <taxon>Heteroconchia</taxon>
        <taxon>Euheterodonta</taxon>
        <taxon>Imparidentia</taxon>
        <taxon>Neoheterodontei</taxon>
        <taxon>Myida</taxon>
        <taxon>Dreissenoidea</taxon>
        <taxon>Dreissenidae</taxon>
        <taxon>Dreissena</taxon>
    </lineage>
</organism>
<sequence length="48" mass="5329">MLLHICLVNVLFKHATCLLSVISMPHFARVSTITSSPPRPPVSHIHNL</sequence>
<feature type="chain" id="PRO_5039347436" evidence="1">
    <location>
        <begin position="18"/>
        <end position="48"/>
    </location>
</feature>
<dbReference type="EMBL" id="JAIWYP010000013">
    <property type="protein sequence ID" value="KAH3721158.1"/>
    <property type="molecule type" value="Genomic_DNA"/>
</dbReference>
<evidence type="ECO:0000313" key="2">
    <source>
        <dbReference type="EMBL" id="KAH3721158.1"/>
    </source>
</evidence>
<name>A0A9D4HKU8_DREPO</name>
<protein>
    <submittedName>
        <fullName evidence="2">Uncharacterized protein</fullName>
    </submittedName>
</protein>
<reference evidence="2" key="1">
    <citation type="journal article" date="2019" name="bioRxiv">
        <title>The Genome of the Zebra Mussel, Dreissena polymorpha: A Resource for Invasive Species Research.</title>
        <authorList>
            <person name="McCartney M.A."/>
            <person name="Auch B."/>
            <person name="Kono T."/>
            <person name="Mallez S."/>
            <person name="Zhang Y."/>
            <person name="Obille A."/>
            <person name="Becker A."/>
            <person name="Abrahante J.E."/>
            <person name="Garbe J."/>
            <person name="Badalamenti J.P."/>
            <person name="Herman A."/>
            <person name="Mangelson H."/>
            <person name="Liachko I."/>
            <person name="Sullivan S."/>
            <person name="Sone E.D."/>
            <person name="Koren S."/>
            <person name="Silverstein K.A.T."/>
            <person name="Beckman K.B."/>
            <person name="Gohl D.M."/>
        </authorList>
    </citation>
    <scope>NUCLEOTIDE SEQUENCE</scope>
    <source>
        <strain evidence="2">Duluth1</strain>
        <tissue evidence="2">Whole animal</tissue>
    </source>
</reference>
<keyword evidence="1" id="KW-0732">Signal</keyword>
<reference evidence="2" key="2">
    <citation type="submission" date="2020-11" db="EMBL/GenBank/DDBJ databases">
        <authorList>
            <person name="McCartney M.A."/>
            <person name="Auch B."/>
            <person name="Kono T."/>
            <person name="Mallez S."/>
            <person name="Becker A."/>
            <person name="Gohl D.M."/>
            <person name="Silverstein K.A.T."/>
            <person name="Koren S."/>
            <person name="Bechman K.B."/>
            <person name="Herman A."/>
            <person name="Abrahante J.E."/>
            <person name="Garbe J."/>
        </authorList>
    </citation>
    <scope>NUCLEOTIDE SEQUENCE</scope>
    <source>
        <strain evidence="2">Duluth1</strain>
        <tissue evidence="2">Whole animal</tissue>
    </source>
</reference>
<feature type="signal peptide" evidence="1">
    <location>
        <begin position="1"/>
        <end position="17"/>
    </location>
</feature>
<comment type="caution">
    <text evidence="2">The sequence shown here is derived from an EMBL/GenBank/DDBJ whole genome shotgun (WGS) entry which is preliminary data.</text>
</comment>
<gene>
    <name evidence="2" type="ORF">DPMN_064075</name>
</gene>